<evidence type="ECO:0000256" key="1">
    <source>
        <dbReference type="SAM" id="Coils"/>
    </source>
</evidence>
<dbReference type="Proteomes" id="UP000003754">
    <property type="component" value="Segment"/>
</dbReference>
<evidence type="ECO:0000313" key="2">
    <source>
        <dbReference type="EMBL" id="AFH19700.1"/>
    </source>
</evidence>
<dbReference type="RefSeq" id="YP_007006458.1">
    <property type="nucleotide sequence ID" value="NC_019519.1"/>
</dbReference>
<protein>
    <submittedName>
        <fullName evidence="2">Putative structural protein</fullName>
    </submittedName>
</protein>
<feature type="coiled-coil region" evidence="1">
    <location>
        <begin position="76"/>
        <end position="103"/>
    </location>
</feature>
<name>J7F8X3_9CAUD</name>
<gene>
    <name evidence="2" type="ORF">7-7-1_0002</name>
</gene>
<dbReference type="EMBL" id="JQ312117">
    <property type="protein sequence ID" value="AFH19700.1"/>
    <property type="molecule type" value="Genomic_DNA"/>
</dbReference>
<sequence length="778" mass="81854">MAKFVESAILKVIDQSSRTLGKIEKSLRSFRAEANRLKRIDVNVNTGKIKSATREINALGRAVRTITAPKIGVSNINSTTAALRRLQNQVNTLNNKRVNIRTGVSGGAGGMGGGIGGGGSRRYNGGGGFGGGGFRINASALDIWAVGFISRLGSTIEHSIMTGFREGTKNVSQSYLRNQALGYSPEQIGMVDRESARIARENPNFTRSDVRTWFAEIGPTLGKDPTRSIPLIEMAATFANSRLTQTGNTEEAQKGIRALFKTLDNINRLQDSNGNISSDAKKYMRVLIEESIISGADIDPEKINTAVTYARTTGKTLSPEGFRTLIGMLESMGRVSGSSINRFVENLSGNTTAKALNAQAEWGLITMGQREVGKTGKKSRTENFRESTVAGELLRTDPNAWVVQELIPRLKQRGIDLNNAAAVADAVTPLFGSVVAKDVAANLAMWQAEYQTRLEAARNIPTNEAITGLVNNNGLLTFQSIGKQTTELLGEIGTTLLNKVNGPLQGFRDAIMGVSNFLGGEERSGVNAAVVGGTAAGVGLAGLWAGSKVKNFLLSPIVLAGSLDTASAAALRFAATLDGAGGVPGPGGSRTRGGPRGRRIGKIGTAAVAAIGLGTTATILEEGKATIEASDRNAEDVKRFETWRQNTSAWLKGIIGALPSGNMPVQPEGMTTTPFDWKRFFIGDLADGGTLKDALGIQTGVEMGSERLRSTFEEGSNMIGSKGPELAAGVQEALMAVAGPFGAAIAASMQSNFTPPPLSVNVGTAPAVDTGANPNNAR</sequence>
<proteinExistence type="predicted"/>
<dbReference type="KEGG" id="vg:14011955"/>
<keyword evidence="1" id="KW-0175">Coiled coil</keyword>
<reference evidence="2 3" key="1">
    <citation type="submission" date="2011-12" db="EMBL/GenBank/DDBJ databases">
        <title>The genome sequence of the flagella-specific Agrobacterium bacteriophage 7-7-1.</title>
        <authorList>
            <person name="Schmitt R."/>
            <person name="Van den Bossche A."/>
            <person name="Lavigne R."/>
            <person name="Kropinski A.M."/>
        </authorList>
    </citation>
    <scope>NUCLEOTIDE SEQUENCE [LARGE SCALE GENOMIC DNA]</scope>
</reference>
<organism evidence="2 3">
    <name type="scientific">Agrobacterium phage 7-7-1</name>
    <dbReference type="NCBI Taxonomy" id="1161931"/>
    <lineage>
        <taxon>Viruses</taxon>
        <taxon>Duplodnaviria</taxon>
        <taxon>Heunggongvirae</taxon>
        <taxon>Uroviricota</taxon>
        <taxon>Caudoviricetes</taxon>
        <taxon>Schmittlotzvirus</taxon>
        <taxon>Schmittlotzvirus sv771</taxon>
    </lineage>
</organism>
<evidence type="ECO:0000313" key="3">
    <source>
        <dbReference type="Proteomes" id="UP000003754"/>
    </source>
</evidence>
<dbReference type="GeneID" id="14011955"/>
<keyword evidence="3" id="KW-1185">Reference proteome</keyword>
<accession>J7F8X3</accession>